<evidence type="ECO:0000313" key="10">
    <source>
        <dbReference type="Ensembl" id="ENSATEP00000061910.2"/>
    </source>
</evidence>
<reference evidence="10" key="2">
    <citation type="submission" date="2025-08" db="UniProtKB">
        <authorList>
            <consortium name="Ensembl"/>
        </authorList>
    </citation>
    <scope>IDENTIFICATION</scope>
</reference>
<feature type="domain" description="C2H2-type" evidence="9">
    <location>
        <begin position="444"/>
        <end position="471"/>
    </location>
</feature>
<feature type="domain" description="C2H2-type" evidence="9">
    <location>
        <begin position="226"/>
        <end position="253"/>
    </location>
</feature>
<protein>
    <recommendedName>
        <fullName evidence="9">C2H2-type domain-containing protein</fullName>
    </recommendedName>
</protein>
<dbReference type="GO" id="GO:0003677">
    <property type="term" value="F:DNA binding"/>
    <property type="evidence" value="ECO:0007669"/>
    <property type="project" value="UniProtKB-KW"/>
</dbReference>
<keyword evidence="6" id="KW-0539">Nucleus</keyword>
<reference evidence="10" key="1">
    <citation type="submission" date="2021-04" db="EMBL/GenBank/DDBJ databases">
        <authorList>
            <consortium name="Wellcome Sanger Institute Data Sharing"/>
        </authorList>
    </citation>
    <scope>NUCLEOTIDE SEQUENCE [LARGE SCALE GENOMIC DNA]</scope>
</reference>
<dbReference type="PANTHER" id="PTHR23235:SF178">
    <property type="entry name" value="C2H2-TYPE DOMAIN-CONTAINING PROTEIN-RELATED"/>
    <property type="match status" value="1"/>
</dbReference>
<dbReference type="FunFam" id="3.30.160.60:FF:000065">
    <property type="entry name" value="B-cell CLL/lymphoma 6, member B"/>
    <property type="match status" value="1"/>
</dbReference>
<evidence type="ECO:0000256" key="7">
    <source>
        <dbReference type="PROSITE-ProRule" id="PRU00042"/>
    </source>
</evidence>
<evidence type="ECO:0000256" key="8">
    <source>
        <dbReference type="SAM" id="MobiDB-lite"/>
    </source>
</evidence>
<keyword evidence="2" id="KW-0677">Repeat</keyword>
<keyword evidence="5" id="KW-0238">DNA-binding</keyword>
<dbReference type="PROSITE" id="PS00028">
    <property type="entry name" value="ZINC_FINGER_C2H2_1"/>
    <property type="match status" value="8"/>
</dbReference>
<evidence type="ECO:0000256" key="4">
    <source>
        <dbReference type="ARBA" id="ARBA00022833"/>
    </source>
</evidence>
<dbReference type="FunFam" id="3.30.160.60:FF:000774">
    <property type="entry name" value="Zinc finger protein"/>
    <property type="match status" value="1"/>
</dbReference>
<dbReference type="FunFam" id="3.30.160.60:FF:000446">
    <property type="entry name" value="Zinc finger protein"/>
    <property type="match status" value="1"/>
</dbReference>
<keyword evidence="11" id="KW-1185">Reference proteome</keyword>
<name>A0A7N6BCY8_ANATE</name>
<feature type="domain" description="C2H2-type" evidence="9">
    <location>
        <begin position="147"/>
        <end position="169"/>
    </location>
</feature>
<keyword evidence="3 7" id="KW-0863">Zinc-finger</keyword>
<evidence type="ECO:0000256" key="5">
    <source>
        <dbReference type="ARBA" id="ARBA00023125"/>
    </source>
</evidence>
<feature type="domain" description="C2H2-type" evidence="9">
    <location>
        <begin position="254"/>
        <end position="281"/>
    </location>
</feature>
<dbReference type="AlphaFoldDB" id="A0A7N6BCY8"/>
<evidence type="ECO:0000256" key="2">
    <source>
        <dbReference type="ARBA" id="ARBA00022737"/>
    </source>
</evidence>
<feature type="domain" description="C2H2-type" evidence="9">
    <location>
        <begin position="171"/>
        <end position="193"/>
    </location>
</feature>
<dbReference type="Proteomes" id="UP000265040">
    <property type="component" value="Chromosome 11"/>
</dbReference>
<dbReference type="Gene3D" id="3.30.160.60">
    <property type="entry name" value="Classic Zinc Finger"/>
    <property type="match status" value="7"/>
</dbReference>
<dbReference type="FunFam" id="3.30.160.60:FF:000925">
    <property type="entry name" value="Zinc finger protein 668"/>
    <property type="match status" value="1"/>
</dbReference>
<dbReference type="InParanoid" id="A0A7N6BCY8"/>
<keyword evidence="1" id="KW-0479">Metal-binding</keyword>
<dbReference type="FunFam" id="3.30.160.60:FF:000384">
    <property type="entry name" value="Zinc finger protein 550"/>
    <property type="match status" value="1"/>
</dbReference>
<dbReference type="PROSITE" id="PS50157">
    <property type="entry name" value="ZINC_FINGER_C2H2_2"/>
    <property type="match status" value="8"/>
</dbReference>
<evidence type="ECO:0000313" key="11">
    <source>
        <dbReference type="Proteomes" id="UP000265040"/>
    </source>
</evidence>
<feature type="domain" description="C2H2-type" evidence="9">
    <location>
        <begin position="198"/>
        <end position="225"/>
    </location>
</feature>
<feature type="compositionally biased region" description="Basic and acidic residues" evidence="8">
    <location>
        <begin position="39"/>
        <end position="52"/>
    </location>
</feature>
<organism evidence="10 11">
    <name type="scientific">Anabas testudineus</name>
    <name type="common">Climbing perch</name>
    <name type="synonym">Anthias testudineus</name>
    <dbReference type="NCBI Taxonomy" id="64144"/>
    <lineage>
        <taxon>Eukaryota</taxon>
        <taxon>Metazoa</taxon>
        <taxon>Chordata</taxon>
        <taxon>Craniata</taxon>
        <taxon>Vertebrata</taxon>
        <taxon>Euteleostomi</taxon>
        <taxon>Actinopterygii</taxon>
        <taxon>Neopterygii</taxon>
        <taxon>Teleostei</taxon>
        <taxon>Neoteleostei</taxon>
        <taxon>Acanthomorphata</taxon>
        <taxon>Anabantaria</taxon>
        <taxon>Anabantiformes</taxon>
        <taxon>Anabantoidei</taxon>
        <taxon>Anabantidae</taxon>
        <taxon>Anabas</taxon>
    </lineage>
</organism>
<feature type="domain" description="C2H2-type" evidence="9">
    <location>
        <begin position="411"/>
        <end position="438"/>
    </location>
</feature>
<sequence length="502" mass="56609">METLRRFVNERLAEAVEEILGLFGKTVARYRDQIDRQQRQLDSLRSEEDKRSQGAGRSGVQLDETSMVTEPDSDTVAAQIKTEADREDCGASEPDFDPAGCDGPLRADPSDTEDSGDYWREAAALWSPEDTEGQRSANLSHELPPGLTCKVCGEAFQRKSPLLTHTSAHPRDCGVCGKHLEHGDNLKLHLRVHRETSFCCSVCGQSFTLRGNLRTHMRIHSGERPFGCTVCGKSFGRRATLVRHVRSHTGEKPFTCTYCGRAFVEKGNLTVHLRTHTGERPYWCSTCDRRFSQLSCFYKHPCQRRHLMETCRDSFRMNFFRLAGCDWAELDFAAAPPGKIPFKMTCRDNDPTTSSQDPGDSEQDPHLGTSAQQTCSDLDEDALQISEPASGNGQIDCVELEAPLSEVVESYICTICGRVFAQRGHWAKHVQVHRKVESKADKSYTCDICGKRLTRFDGYQKHLRIHTGEKPYCCDECGRRFSDNSNYKRHIRTHTGQKTQQS</sequence>
<feature type="domain" description="C2H2-type" evidence="9">
    <location>
        <begin position="472"/>
        <end position="499"/>
    </location>
</feature>
<evidence type="ECO:0000256" key="1">
    <source>
        <dbReference type="ARBA" id="ARBA00022723"/>
    </source>
</evidence>
<dbReference type="InterPro" id="IPR013087">
    <property type="entry name" value="Znf_C2H2_type"/>
</dbReference>
<dbReference type="Ensembl" id="ENSATET00000053910.2">
    <property type="protein sequence ID" value="ENSATEP00000061910.2"/>
    <property type="gene ID" value="ENSATEG00000025925.2"/>
</dbReference>
<reference evidence="10" key="3">
    <citation type="submission" date="2025-09" db="UniProtKB">
        <authorList>
            <consortium name="Ensembl"/>
        </authorList>
    </citation>
    <scope>IDENTIFICATION</scope>
</reference>
<proteinExistence type="predicted"/>
<dbReference type="InterPro" id="IPR036236">
    <property type="entry name" value="Znf_C2H2_sf"/>
</dbReference>
<dbReference type="SUPFAM" id="SSF57667">
    <property type="entry name" value="beta-beta-alpha zinc fingers"/>
    <property type="match status" value="5"/>
</dbReference>
<evidence type="ECO:0000256" key="3">
    <source>
        <dbReference type="ARBA" id="ARBA00022771"/>
    </source>
</evidence>
<dbReference type="PANTHER" id="PTHR23235">
    <property type="entry name" value="KRUEPPEL-LIKE TRANSCRIPTION FACTOR"/>
    <property type="match status" value="1"/>
</dbReference>
<accession>A0A7N6BCY8</accession>
<dbReference type="FunFam" id="3.30.160.60:FF:000110">
    <property type="entry name" value="Zinc finger protein-like"/>
    <property type="match status" value="1"/>
</dbReference>
<keyword evidence="4" id="KW-0862">Zinc</keyword>
<feature type="region of interest" description="Disordered" evidence="8">
    <location>
        <begin position="39"/>
        <end position="115"/>
    </location>
</feature>
<dbReference type="GO" id="GO:0008270">
    <property type="term" value="F:zinc ion binding"/>
    <property type="evidence" value="ECO:0007669"/>
    <property type="project" value="UniProtKB-KW"/>
</dbReference>
<dbReference type="Pfam" id="PF00096">
    <property type="entry name" value="zf-C2H2"/>
    <property type="match status" value="6"/>
</dbReference>
<evidence type="ECO:0000259" key="9">
    <source>
        <dbReference type="PROSITE" id="PS50157"/>
    </source>
</evidence>
<evidence type="ECO:0000256" key="6">
    <source>
        <dbReference type="ARBA" id="ARBA00023242"/>
    </source>
</evidence>
<dbReference type="GeneTree" id="ENSGT00940000154446"/>
<feature type="region of interest" description="Disordered" evidence="8">
    <location>
        <begin position="344"/>
        <end position="371"/>
    </location>
</feature>
<dbReference type="SMART" id="SM00355">
    <property type="entry name" value="ZnF_C2H2"/>
    <property type="match status" value="8"/>
</dbReference>